<comment type="caution">
    <text evidence="2">The sequence shown here is derived from an EMBL/GenBank/DDBJ whole genome shotgun (WGS) entry which is preliminary data.</text>
</comment>
<reference evidence="2 3" key="1">
    <citation type="submission" date="2024-02" db="EMBL/GenBank/DDBJ databases">
        <authorList>
            <person name="Chen Y."/>
            <person name="Shah S."/>
            <person name="Dougan E. K."/>
            <person name="Thang M."/>
            <person name="Chan C."/>
        </authorList>
    </citation>
    <scope>NUCLEOTIDE SEQUENCE [LARGE SCALE GENOMIC DNA]</scope>
</reference>
<evidence type="ECO:0000313" key="3">
    <source>
        <dbReference type="Proteomes" id="UP001642484"/>
    </source>
</evidence>
<accession>A0ABP0RIL0</accession>
<sequence>MAAPFVVKRSWQAQAELHQHWPSVGSQTMAPASMPDPVDAGPVSGIHQAPTLKTLYAAYLEHGFG</sequence>
<protein>
    <submittedName>
        <fullName evidence="2">Uncharacterized protein</fullName>
    </submittedName>
</protein>
<gene>
    <name evidence="2" type="ORF">CCMP2556_LOCUS47461</name>
</gene>
<feature type="region of interest" description="Disordered" evidence="1">
    <location>
        <begin position="25"/>
        <end position="44"/>
    </location>
</feature>
<name>A0ABP0RIL0_9DINO</name>
<proteinExistence type="predicted"/>
<evidence type="ECO:0000313" key="2">
    <source>
        <dbReference type="EMBL" id="CAK9100458.1"/>
    </source>
</evidence>
<keyword evidence="3" id="KW-1185">Reference proteome</keyword>
<evidence type="ECO:0000256" key="1">
    <source>
        <dbReference type="SAM" id="MobiDB-lite"/>
    </source>
</evidence>
<organism evidence="2 3">
    <name type="scientific">Durusdinium trenchii</name>
    <dbReference type="NCBI Taxonomy" id="1381693"/>
    <lineage>
        <taxon>Eukaryota</taxon>
        <taxon>Sar</taxon>
        <taxon>Alveolata</taxon>
        <taxon>Dinophyceae</taxon>
        <taxon>Suessiales</taxon>
        <taxon>Symbiodiniaceae</taxon>
        <taxon>Durusdinium</taxon>
    </lineage>
</organism>
<dbReference type="Proteomes" id="UP001642484">
    <property type="component" value="Unassembled WGS sequence"/>
</dbReference>
<dbReference type="EMBL" id="CAXAMN010026073">
    <property type="protein sequence ID" value="CAK9100458.1"/>
    <property type="molecule type" value="Genomic_DNA"/>
</dbReference>